<dbReference type="PROSITE" id="PS00061">
    <property type="entry name" value="ADH_SHORT"/>
    <property type="match status" value="1"/>
</dbReference>
<dbReference type="InterPro" id="IPR020904">
    <property type="entry name" value="Sc_DH/Rdtase_CS"/>
</dbReference>
<dbReference type="Gene3D" id="3.40.50.720">
    <property type="entry name" value="NAD(P)-binding Rossmann-like Domain"/>
    <property type="match status" value="1"/>
</dbReference>
<dbReference type="InterPro" id="IPR002347">
    <property type="entry name" value="SDR_fam"/>
</dbReference>
<dbReference type="EMBL" id="JAHVHU010000002">
    <property type="protein sequence ID" value="MBY5956781.1"/>
    <property type="molecule type" value="Genomic_DNA"/>
</dbReference>
<protein>
    <submittedName>
        <fullName evidence="2">SDR family oxidoreductase</fullName>
    </submittedName>
</protein>
<proteinExistence type="inferred from homology"/>
<dbReference type="AlphaFoldDB" id="A0A953HR58"/>
<dbReference type="RefSeq" id="WP_222578302.1">
    <property type="nucleotide sequence ID" value="NZ_JAHVHU010000002.1"/>
</dbReference>
<accession>A0A953HR58</accession>
<reference evidence="2" key="1">
    <citation type="submission" date="2021-06" db="EMBL/GenBank/DDBJ databases">
        <title>44 bacteria genomes isolated from Dapeng, Shenzhen.</title>
        <authorList>
            <person name="Zheng W."/>
            <person name="Yu S."/>
            <person name="Huang Y."/>
        </authorList>
    </citation>
    <scope>NUCLEOTIDE SEQUENCE</scope>
    <source>
        <strain evidence="2">DP5N28-2</strain>
    </source>
</reference>
<dbReference type="Pfam" id="PF13561">
    <property type="entry name" value="adh_short_C2"/>
    <property type="match status" value="1"/>
</dbReference>
<dbReference type="PRINTS" id="PR00081">
    <property type="entry name" value="GDHRDH"/>
</dbReference>
<comment type="similarity">
    <text evidence="1">Belongs to the short-chain dehydrogenases/reductases (SDR) family.</text>
</comment>
<dbReference type="Proteomes" id="UP000753961">
    <property type="component" value="Unassembled WGS sequence"/>
</dbReference>
<sequence>MSDFKGKSAVITGAGQGIGKEIARQLAGRGVNLILNDLDPELVQVTCTEIEKNDAIEGSQCIGISGDAGDLKTIDAMIQKAISAYQRLDLVIANAGITTFGNFLDYTPEDFKKLIHLNLQGSFFLCQKAAHAMIKQGIPGRLLVMSSVTGHQAHQGLTAYGMTKSALQAFAKFTAVELARYGITVNAISPGATITERTTEDPDYIQEWERITPTGKVTHVGDIAHTALFLLSEKSGQITGQTIIVDGGWTSTSPQPK</sequence>
<dbReference type="PRINTS" id="PR00080">
    <property type="entry name" value="SDRFAMILY"/>
</dbReference>
<gene>
    <name evidence="2" type="ORF">KUV50_01445</name>
</gene>
<dbReference type="PANTHER" id="PTHR42760">
    <property type="entry name" value="SHORT-CHAIN DEHYDROGENASES/REDUCTASES FAMILY MEMBER"/>
    <property type="match status" value="1"/>
</dbReference>
<evidence type="ECO:0000313" key="2">
    <source>
        <dbReference type="EMBL" id="MBY5956781.1"/>
    </source>
</evidence>
<dbReference type="CDD" id="cd05233">
    <property type="entry name" value="SDR_c"/>
    <property type="match status" value="1"/>
</dbReference>
<dbReference type="InterPro" id="IPR036291">
    <property type="entry name" value="NAD(P)-bd_dom_sf"/>
</dbReference>
<dbReference type="SUPFAM" id="SSF51735">
    <property type="entry name" value="NAD(P)-binding Rossmann-fold domains"/>
    <property type="match status" value="1"/>
</dbReference>
<dbReference type="GO" id="GO:0016616">
    <property type="term" value="F:oxidoreductase activity, acting on the CH-OH group of donors, NAD or NADP as acceptor"/>
    <property type="evidence" value="ECO:0007669"/>
    <property type="project" value="TreeGrafter"/>
</dbReference>
<name>A0A953HR58_9BACT</name>
<dbReference type="FunFam" id="3.40.50.720:FF:000084">
    <property type="entry name" value="Short-chain dehydrogenase reductase"/>
    <property type="match status" value="1"/>
</dbReference>
<organism evidence="2 3">
    <name type="scientific">Membranihabitans marinus</name>
    <dbReference type="NCBI Taxonomy" id="1227546"/>
    <lineage>
        <taxon>Bacteria</taxon>
        <taxon>Pseudomonadati</taxon>
        <taxon>Bacteroidota</taxon>
        <taxon>Saprospiria</taxon>
        <taxon>Saprospirales</taxon>
        <taxon>Saprospiraceae</taxon>
        <taxon>Membranihabitans</taxon>
    </lineage>
</organism>
<evidence type="ECO:0000256" key="1">
    <source>
        <dbReference type="ARBA" id="ARBA00006484"/>
    </source>
</evidence>
<comment type="caution">
    <text evidence="2">The sequence shown here is derived from an EMBL/GenBank/DDBJ whole genome shotgun (WGS) entry which is preliminary data.</text>
</comment>
<keyword evidence="3" id="KW-1185">Reference proteome</keyword>
<evidence type="ECO:0000313" key="3">
    <source>
        <dbReference type="Proteomes" id="UP000753961"/>
    </source>
</evidence>